<accession>A0A9Q8UVC3</accession>
<evidence type="ECO:0000313" key="2">
    <source>
        <dbReference type="EMBL" id="UJO23755.1"/>
    </source>
</evidence>
<dbReference type="Proteomes" id="UP000756132">
    <property type="component" value="Chromosome 11"/>
</dbReference>
<organism evidence="2 3">
    <name type="scientific">Passalora fulva</name>
    <name type="common">Tomato leaf mold</name>
    <name type="synonym">Cladosporium fulvum</name>
    <dbReference type="NCBI Taxonomy" id="5499"/>
    <lineage>
        <taxon>Eukaryota</taxon>
        <taxon>Fungi</taxon>
        <taxon>Dikarya</taxon>
        <taxon>Ascomycota</taxon>
        <taxon>Pezizomycotina</taxon>
        <taxon>Dothideomycetes</taxon>
        <taxon>Dothideomycetidae</taxon>
        <taxon>Mycosphaerellales</taxon>
        <taxon>Mycosphaerellaceae</taxon>
        <taxon>Fulvia</taxon>
    </lineage>
</organism>
<proteinExistence type="predicted"/>
<dbReference type="EMBL" id="CP090173">
    <property type="protein sequence ID" value="UJO23755.1"/>
    <property type="molecule type" value="Genomic_DNA"/>
</dbReference>
<dbReference type="AlphaFoldDB" id="A0A9Q8UVC3"/>
<reference evidence="2" key="1">
    <citation type="submission" date="2021-12" db="EMBL/GenBank/DDBJ databases">
        <authorList>
            <person name="Zaccaron A."/>
            <person name="Stergiopoulos I."/>
        </authorList>
    </citation>
    <scope>NUCLEOTIDE SEQUENCE</scope>
    <source>
        <strain evidence="2">Race5_Kim</strain>
    </source>
</reference>
<dbReference type="GeneID" id="71992524"/>
<feature type="compositionally biased region" description="Basic and acidic residues" evidence="1">
    <location>
        <begin position="1"/>
        <end position="12"/>
    </location>
</feature>
<dbReference type="KEGG" id="ffu:CLAFUR5_12646"/>
<sequence length="213" mass="23939">MDRDKAIHEPLTARRYSHHKLRQHAKTPACQDLDQVLVRGIASALRVDRSEARLDPPYEDEPDFAAAPPHFDGSAQIKCYWDPDDKICQGDEEPFSDEFGATTHQHIALVRAITKSARMKNPNNPAPSQPFFQVMVRAGPHEWESIYRTAIDLINKHFPEKSHPRSKYVYLVTPRIRFFANDCVAFSTAAQSSNASSNSANSQNQPTAVVSTP</sequence>
<feature type="region of interest" description="Disordered" evidence="1">
    <location>
        <begin position="191"/>
        <end position="213"/>
    </location>
</feature>
<protein>
    <submittedName>
        <fullName evidence="2">Uncharacterized protein</fullName>
    </submittedName>
</protein>
<feature type="region of interest" description="Disordered" evidence="1">
    <location>
        <begin position="1"/>
        <end position="25"/>
    </location>
</feature>
<keyword evidence="3" id="KW-1185">Reference proteome</keyword>
<evidence type="ECO:0000313" key="3">
    <source>
        <dbReference type="Proteomes" id="UP000756132"/>
    </source>
</evidence>
<reference evidence="2" key="2">
    <citation type="journal article" date="2022" name="Microb. Genom.">
        <title>A chromosome-scale genome assembly of the tomato pathogen Cladosporium fulvum reveals a compartmentalized genome architecture and the presence of a dispensable chromosome.</title>
        <authorList>
            <person name="Zaccaron A.Z."/>
            <person name="Chen L.H."/>
            <person name="Samaras A."/>
            <person name="Stergiopoulos I."/>
        </authorList>
    </citation>
    <scope>NUCLEOTIDE SEQUENCE</scope>
    <source>
        <strain evidence="2">Race5_Kim</strain>
    </source>
</reference>
<feature type="compositionally biased region" description="Low complexity" evidence="1">
    <location>
        <begin position="191"/>
        <end position="205"/>
    </location>
</feature>
<evidence type="ECO:0000256" key="1">
    <source>
        <dbReference type="SAM" id="MobiDB-lite"/>
    </source>
</evidence>
<feature type="compositionally biased region" description="Basic residues" evidence="1">
    <location>
        <begin position="15"/>
        <end position="25"/>
    </location>
</feature>
<gene>
    <name evidence="2" type="ORF">CLAFUR5_12646</name>
</gene>
<dbReference type="RefSeq" id="XP_047768121.1">
    <property type="nucleotide sequence ID" value="XM_047911794.1"/>
</dbReference>
<name>A0A9Q8UVC3_PASFU</name>